<keyword evidence="2" id="KW-1185">Reference proteome</keyword>
<reference evidence="1 2" key="1">
    <citation type="submission" date="2021-06" db="EMBL/GenBank/DDBJ databases">
        <title>Caerostris darwini draft genome.</title>
        <authorList>
            <person name="Kono N."/>
            <person name="Arakawa K."/>
        </authorList>
    </citation>
    <scope>NUCLEOTIDE SEQUENCE [LARGE SCALE GENOMIC DNA]</scope>
</reference>
<gene>
    <name evidence="1" type="ORF">CDAR_106301</name>
</gene>
<proteinExistence type="predicted"/>
<organism evidence="1 2">
    <name type="scientific">Caerostris darwini</name>
    <dbReference type="NCBI Taxonomy" id="1538125"/>
    <lineage>
        <taxon>Eukaryota</taxon>
        <taxon>Metazoa</taxon>
        <taxon>Ecdysozoa</taxon>
        <taxon>Arthropoda</taxon>
        <taxon>Chelicerata</taxon>
        <taxon>Arachnida</taxon>
        <taxon>Araneae</taxon>
        <taxon>Araneomorphae</taxon>
        <taxon>Entelegynae</taxon>
        <taxon>Araneoidea</taxon>
        <taxon>Araneidae</taxon>
        <taxon>Caerostris</taxon>
    </lineage>
</organism>
<name>A0AAV4SH75_9ARAC</name>
<evidence type="ECO:0000313" key="2">
    <source>
        <dbReference type="Proteomes" id="UP001054837"/>
    </source>
</evidence>
<accession>A0AAV4SH75</accession>
<dbReference type="AlphaFoldDB" id="A0AAV4SH75"/>
<protein>
    <submittedName>
        <fullName evidence="1">Uncharacterized protein</fullName>
    </submittedName>
</protein>
<dbReference type="Proteomes" id="UP001054837">
    <property type="component" value="Unassembled WGS sequence"/>
</dbReference>
<sequence length="95" mass="11050">MPTHFFMRVGGSYLWDSVDISRLNNGSRRLSRKEKAPQSSTTQRYWICGQLYNSCASTTKRQKIYLYKRERIGNSISRAVSALWMEQCLHLVTGK</sequence>
<dbReference type="EMBL" id="BPLQ01007907">
    <property type="protein sequence ID" value="GIY33145.1"/>
    <property type="molecule type" value="Genomic_DNA"/>
</dbReference>
<evidence type="ECO:0000313" key="1">
    <source>
        <dbReference type="EMBL" id="GIY33145.1"/>
    </source>
</evidence>
<comment type="caution">
    <text evidence="1">The sequence shown here is derived from an EMBL/GenBank/DDBJ whole genome shotgun (WGS) entry which is preliminary data.</text>
</comment>